<feature type="compositionally biased region" description="Basic and acidic residues" evidence="2">
    <location>
        <begin position="261"/>
        <end position="273"/>
    </location>
</feature>
<dbReference type="EMBL" id="OZ034817">
    <property type="protein sequence ID" value="CAL1381276.1"/>
    <property type="molecule type" value="Genomic_DNA"/>
</dbReference>
<accession>A0AAV2E5T8</accession>
<sequence>MAITKSLAEKSNAGSKAAQTRVPTPQADNRREGVVVDETESDDLQASMRTIMAMQLRTDANMEEVRAEVDEAKRDRDMIMQILTGMQEEQRRVVAALGLDGGDRCEEAAAKAGNAAAVGQLAGAGGGKSTAASAASSAAAVPAAVEAVAGPGGEATAATLGQTGTDRVGPVTDGSRAGPGLLPTPTAEEIAALRGKAKMSGYDNVVQNPYFKPMGPSPMEGEMGRGQRTSDEPDRAGGAERAMVNRPGSESRTGLGRRRSDRAWVDRGRSGRS</sequence>
<evidence type="ECO:0000256" key="2">
    <source>
        <dbReference type="SAM" id="MobiDB-lite"/>
    </source>
</evidence>
<evidence type="ECO:0000256" key="1">
    <source>
        <dbReference type="SAM" id="Coils"/>
    </source>
</evidence>
<evidence type="ECO:0000313" key="3">
    <source>
        <dbReference type="EMBL" id="CAL1381276.1"/>
    </source>
</evidence>
<feature type="region of interest" description="Disordered" evidence="2">
    <location>
        <begin position="207"/>
        <end position="273"/>
    </location>
</feature>
<organism evidence="3 4">
    <name type="scientific">Linum trigynum</name>
    <dbReference type="NCBI Taxonomy" id="586398"/>
    <lineage>
        <taxon>Eukaryota</taxon>
        <taxon>Viridiplantae</taxon>
        <taxon>Streptophyta</taxon>
        <taxon>Embryophyta</taxon>
        <taxon>Tracheophyta</taxon>
        <taxon>Spermatophyta</taxon>
        <taxon>Magnoliopsida</taxon>
        <taxon>eudicotyledons</taxon>
        <taxon>Gunneridae</taxon>
        <taxon>Pentapetalae</taxon>
        <taxon>rosids</taxon>
        <taxon>fabids</taxon>
        <taxon>Malpighiales</taxon>
        <taxon>Linaceae</taxon>
        <taxon>Linum</taxon>
    </lineage>
</organism>
<keyword evidence="1" id="KW-0175">Coiled coil</keyword>
<dbReference type="AlphaFoldDB" id="A0AAV2E5T8"/>
<feature type="compositionally biased region" description="Basic and acidic residues" evidence="2">
    <location>
        <begin position="222"/>
        <end position="238"/>
    </location>
</feature>
<feature type="region of interest" description="Disordered" evidence="2">
    <location>
        <begin position="1"/>
        <end position="42"/>
    </location>
</feature>
<proteinExistence type="predicted"/>
<gene>
    <name evidence="3" type="ORF">LTRI10_LOCUS22664</name>
</gene>
<name>A0AAV2E5T8_9ROSI</name>
<evidence type="ECO:0000313" key="4">
    <source>
        <dbReference type="Proteomes" id="UP001497516"/>
    </source>
</evidence>
<feature type="region of interest" description="Disordered" evidence="2">
    <location>
        <begin position="156"/>
        <end position="184"/>
    </location>
</feature>
<protein>
    <submittedName>
        <fullName evidence="3">Uncharacterized protein</fullName>
    </submittedName>
</protein>
<feature type="coiled-coil region" evidence="1">
    <location>
        <begin position="55"/>
        <end position="82"/>
    </location>
</feature>
<feature type="compositionally biased region" description="Polar residues" evidence="2">
    <location>
        <begin position="12"/>
        <end position="27"/>
    </location>
</feature>
<reference evidence="3 4" key="1">
    <citation type="submission" date="2024-04" db="EMBL/GenBank/DDBJ databases">
        <authorList>
            <person name="Fracassetti M."/>
        </authorList>
    </citation>
    <scope>NUCLEOTIDE SEQUENCE [LARGE SCALE GENOMIC DNA]</scope>
</reference>
<dbReference type="Proteomes" id="UP001497516">
    <property type="component" value="Chromosome 4"/>
</dbReference>
<keyword evidence="4" id="KW-1185">Reference proteome</keyword>